<dbReference type="FunFam" id="3.40.309.10:FF:000003">
    <property type="entry name" value="Aldehyde dehydrogenase"/>
    <property type="match status" value="1"/>
</dbReference>
<feature type="domain" description="Aldehyde dehydrogenase" evidence="8">
    <location>
        <begin position="9"/>
        <end position="423"/>
    </location>
</feature>
<protein>
    <recommendedName>
        <fullName evidence="4">Aldehyde dehydrogenase</fullName>
    </recommendedName>
</protein>
<dbReference type="InterPro" id="IPR016162">
    <property type="entry name" value="Ald_DH_N"/>
</dbReference>
<dbReference type="EMBL" id="JAJTTC010000012">
    <property type="protein sequence ID" value="MCF0065598.1"/>
    <property type="molecule type" value="Genomic_DNA"/>
</dbReference>
<dbReference type="CDD" id="cd07136">
    <property type="entry name" value="ALDH_YwdH-P39616"/>
    <property type="match status" value="1"/>
</dbReference>
<sequence>MKSIIINQKQYFNSNATKPVAFRLEQLKKLRTVLKANEKMLTEAVYKDFQKGSYNTFLTEFAGVYVALNDAIKNVGRWSKIKRAGTSMVNFPGSSYVIPEPLGSCLVIGSWNYPINLTLVPAIAAMVAGNTVVMKPSELSAHTSAALANIISNNFDPSYFAVLEGGVDVTTEALSQPFDKIFFTGSVPVGKVVYQAASKNLVPVTLELGGKSPLIIAPDANLKTTVKRLVWGKFVNAGQTCVAPDYVLVHKSIEIDFLSTLKNEIAKGDFFLENDNYAQIISEKHFDRLTSMIEPTKVFIGGNHDRSKRFIAPTVLVNVTEDDKIMADEVFGPILPVMIYENIDDAITFIKARPKPLSLYLFSESSSLRKKIWGEISFGGGMVNDVLMHFVNESLPFGGVGNSGMGNYHGEAGFKTFSHFKSVIHRPTLLEFPLKYFPFTKLKFALIKKAFGV</sequence>
<dbReference type="RefSeq" id="WP_234658603.1">
    <property type="nucleotide sequence ID" value="NZ_CP094997.1"/>
</dbReference>
<dbReference type="Proteomes" id="UP001139000">
    <property type="component" value="Unassembled WGS sequence"/>
</dbReference>
<proteinExistence type="inferred from homology"/>
<dbReference type="PANTHER" id="PTHR43570">
    <property type="entry name" value="ALDEHYDE DEHYDROGENASE"/>
    <property type="match status" value="1"/>
</dbReference>
<evidence type="ECO:0000256" key="4">
    <source>
        <dbReference type="PIRNR" id="PIRNR036492"/>
    </source>
</evidence>
<dbReference type="PROSITE" id="PS00070">
    <property type="entry name" value="ALDEHYDE_DEHYDR_CYS"/>
    <property type="match status" value="1"/>
</dbReference>
<evidence type="ECO:0000256" key="6">
    <source>
        <dbReference type="PROSITE-ProRule" id="PRU10007"/>
    </source>
</evidence>
<dbReference type="PROSITE" id="PS00687">
    <property type="entry name" value="ALDEHYDE_DEHYDR_GLU"/>
    <property type="match status" value="1"/>
</dbReference>
<dbReference type="PIRSF" id="PIRSF036492">
    <property type="entry name" value="ALDH"/>
    <property type="match status" value="1"/>
</dbReference>
<dbReference type="PANTHER" id="PTHR43570:SF16">
    <property type="entry name" value="ALDEHYDE DEHYDROGENASE TYPE III, ISOFORM Q"/>
    <property type="match status" value="1"/>
</dbReference>
<evidence type="ECO:0000256" key="2">
    <source>
        <dbReference type="ARBA" id="ARBA00023002"/>
    </source>
</evidence>
<dbReference type="GO" id="GO:0005737">
    <property type="term" value="C:cytoplasm"/>
    <property type="evidence" value="ECO:0007669"/>
    <property type="project" value="TreeGrafter"/>
</dbReference>
<dbReference type="SUPFAM" id="SSF53720">
    <property type="entry name" value="ALDH-like"/>
    <property type="match status" value="1"/>
</dbReference>
<dbReference type="InterPro" id="IPR015590">
    <property type="entry name" value="Aldehyde_DH_dom"/>
</dbReference>
<comment type="caution">
    <text evidence="9">The sequence shown here is derived from an EMBL/GenBank/DDBJ whole genome shotgun (WGS) entry which is preliminary data.</text>
</comment>
<dbReference type="InterPro" id="IPR016161">
    <property type="entry name" value="Ald_DH/histidinol_DH"/>
</dbReference>
<accession>A0A9X1PU01</accession>
<reference evidence="9" key="1">
    <citation type="submission" date="2021-12" db="EMBL/GenBank/DDBJ databases">
        <title>Novel species in genus Dyadobacter.</title>
        <authorList>
            <person name="Ma C."/>
        </authorList>
    </citation>
    <scope>NUCLEOTIDE SEQUENCE</scope>
    <source>
        <strain evidence="9">LJ419</strain>
    </source>
</reference>
<evidence type="ECO:0000256" key="1">
    <source>
        <dbReference type="ARBA" id="ARBA00009986"/>
    </source>
</evidence>
<evidence type="ECO:0000256" key="3">
    <source>
        <dbReference type="ARBA" id="ARBA00023027"/>
    </source>
</evidence>
<evidence type="ECO:0000259" key="8">
    <source>
        <dbReference type="Pfam" id="PF00171"/>
    </source>
</evidence>
<feature type="active site" evidence="5">
    <location>
        <position position="241"/>
    </location>
</feature>
<dbReference type="InterPro" id="IPR016160">
    <property type="entry name" value="Ald_DH_CS_CYS"/>
</dbReference>
<keyword evidence="3" id="KW-0520">NAD</keyword>
<organism evidence="9 10">
    <name type="scientific">Dyadobacter chenwenxiniae</name>
    <dbReference type="NCBI Taxonomy" id="2906456"/>
    <lineage>
        <taxon>Bacteria</taxon>
        <taxon>Pseudomonadati</taxon>
        <taxon>Bacteroidota</taxon>
        <taxon>Cytophagia</taxon>
        <taxon>Cytophagales</taxon>
        <taxon>Spirosomataceae</taxon>
        <taxon>Dyadobacter</taxon>
    </lineage>
</organism>
<evidence type="ECO:0000313" key="10">
    <source>
        <dbReference type="Proteomes" id="UP001139000"/>
    </source>
</evidence>
<keyword evidence="2 4" id="KW-0560">Oxidoreductase</keyword>
<dbReference type="Gene3D" id="3.40.605.10">
    <property type="entry name" value="Aldehyde Dehydrogenase, Chain A, domain 1"/>
    <property type="match status" value="1"/>
</dbReference>
<evidence type="ECO:0000313" key="9">
    <source>
        <dbReference type="EMBL" id="MCF0065598.1"/>
    </source>
</evidence>
<dbReference type="AlphaFoldDB" id="A0A9X1PU01"/>
<feature type="active site" evidence="5 6">
    <location>
        <position position="207"/>
    </location>
</feature>
<dbReference type="Gene3D" id="3.40.309.10">
    <property type="entry name" value="Aldehyde Dehydrogenase, Chain A, domain 2"/>
    <property type="match status" value="1"/>
</dbReference>
<dbReference type="InterPro" id="IPR016163">
    <property type="entry name" value="Ald_DH_C"/>
</dbReference>
<dbReference type="Pfam" id="PF00171">
    <property type="entry name" value="Aldedh"/>
    <property type="match status" value="1"/>
</dbReference>
<dbReference type="InterPro" id="IPR029510">
    <property type="entry name" value="Ald_DH_CS_GLU"/>
</dbReference>
<name>A0A9X1PU01_9BACT</name>
<evidence type="ECO:0000256" key="5">
    <source>
        <dbReference type="PIRSR" id="PIRSR036492-1"/>
    </source>
</evidence>
<keyword evidence="10" id="KW-1185">Reference proteome</keyword>
<dbReference type="GO" id="GO:0006081">
    <property type="term" value="P:aldehyde metabolic process"/>
    <property type="evidence" value="ECO:0007669"/>
    <property type="project" value="InterPro"/>
</dbReference>
<evidence type="ECO:0000256" key="7">
    <source>
        <dbReference type="RuleBase" id="RU003345"/>
    </source>
</evidence>
<dbReference type="InterPro" id="IPR012394">
    <property type="entry name" value="Aldehyde_DH_NAD(P)"/>
</dbReference>
<comment type="similarity">
    <text evidence="1 4 7">Belongs to the aldehyde dehydrogenase family.</text>
</comment>
<gene>
    <name evidence="9" type="ORF">LXM26_29045</name>
</gene>
<dbReference type="GO" id="GO:0004029">
    <property type="term" value="F:aldehyde dehydrogenase (NAD+) activity"/>
    <property type="evidence" value="ECO:0007669"/>
    <property type="project" value="TreeGrafter"/>
</dbReference>
<dbReference type="FunFam" id="3.40.605.10:FF:000004">
    <property type="entry name" value="Aldehyde dehydrogenase"/>
    <property type="match status" value="1"/>
</dbReference>